<dbReference type="Gene3D" id="3.40.50.1820">
    <property type="entry name" value="alpha/beta hydrolase"/>
    <property type="match status" value="2"/>
</dbReference>
<evidence type="ECO:0000259" key="6">
    <source>
        <dbReference type="Pfam" id="PF08386"/>
    </source>
</evidence>
<sequence length="590" mass="61022">MRVDGLLTADSWEGPTLMHHRSRSVRRAGTAAAGVLALAGPLLAAGPAGAATAPEPSPLGTARPATVAAAEADFLARTPERYRDQQLTWAPCSGEQVGLLASLTSGLECAQVTVPRDWNDPGAGEPLQVTISREPRQGPRPERTVITNPGGPGGAGLSLASLGSVVPGLGGTEVIGLDVRGTGASSALTCGSAFTGQTPPDTRDRSPEALALAAKIVQDAAQACADDPLAPVVDTQQTVFDIDLVRDALDRETIDWVGYSGGTWLGAQFATHLPGRVGRFVLDSSVDATAGYQEVFSYQPMAFQRRFDVDFAPWAAAGNATFGLGATGAEVGATYERLRAGLAARPLHLLPGLVVDGNLLDALATQSMYGKASFPQLAWILSGLQVVEAFRGPGVSAAAVPAALSGRLTDLVRQLAPAADRPPAAESMAATFAATTCNDSPWTTDQDFWNAYGNEQGERYPLVGYTKSSQVCAYWQRDGLVLPTVDGADLPPLLIVQSRRDPATAYEGAVKTHEAMGSSVLVTVEDEGDHGLYGMGNPCVDEVVDRFLTEGTAPGADVTCEGVGLPPVAGSAGESVVAKVLRAARSGAAS</sequence>
<dbReference type="Pfam" id="PF00561">
    <property type="entry name" value="Abhydrolase_1"/>
    <property type="match status" value="1"/>
</dbReference>
<feature type="chain" id="PRO_5046004404" evidence="4">
    <location>
        <begin position="45"/>
        <end position="590"/>
    </location>
</feature>
<accession>A0ABV4H5R0</accession>
<dbReference type="PANTHER" id="PTHR43248">
    <property type="entry name" value="2-SUCCINYL-6-HYDROXY-2,4-CYCLOHEXADIENE-1-CARBOXYLATE SYNTHASE"/>
    <property type="match status" value="1"/>
</dbReference>
<feature type="domain" description="AB hydrolase-1" evidence="5">
    <location>
        <begin position="144"/>
        <end position="312"/>
    </location>
</feature>
<comment type="caution">
    <text evidence="7">The sequence shown here is derived from an EMBL/GenBank/DDBJ whole genome shotgun (WGS) entry which is preliminary data.</text>
</comment>
<name>A0ABV4H5R0_9ACTN</name>
<organism evidence="7 8">
    <name type="scientific">Kineococcus halophytocola</name>
    <dbReference type="NCBI Taxonomy" id="3234027"/>
    <lineage>
        <taxon>Bacteria</taxon>
        <taxon>Bacillati</taxon>
        <taxon>Actinomycetota</taxon>
        <taxon>Actinomycetes</taxon>
        <taxon>Kineosporiales</taxon>
        <taxon>Kineosporiaceae</taxon>
        <taxon>Kineococcus</taxon>
    </lineage>
</organism>
<evidence type="ECO:0000259" key="5">
    <source>
        <dbReference type="Pfam" id="PF00561"/>
    </source>
</evidence>
<dbReference type="InterPro" id="IPR051601">
    <property type="entry name" value="Serine_prot/Carboxylest_S33"/>
</dbReference>
<proteinExistence type="inferred from homology"/>
<dbReference type="SUPFAM" id="SSF53474">
    <property type="entry name" value="alpha/beta-Hydrolases"/>
    <property type="match status" value="1"/>
</dbReference>
<dbReference type="Proteomes" id="UP001565927">
    <property type="component" value="Unassembled WGS sequence"/>
</dbReference>
<dbReference type="EMBL" id="JBGFTU010000033">
    <property type="protein sequence ID" value="MEZ0166920.1"/>
    <property type="molecule type" value="Genomic_DNA"/>
</dbReference>
<evidence type="ECO:0000256" key="2">
    <source>
        <dbReference type="ARBA" id="ARBA00022729"/>
    </source>
</evidence>
<gene>
    <name evidence="7" type="ORF">AB2L27_19365</name>
</gene>
<dbReference type="InterPro" id="IPR029058">
    <property type="entry name" value="AB_hydrolase_fold"/>
</dbReference>
<evidence type="ECO:0000256" key="4">
    <source>
        <dbReference type="SAM" id="SignalP"/>
    </source>
</evidence>
<evidence type="ECO:0000256" key="1">
    <source>
        <dbReference type="ARBA" id="ARBA00010088"/>
    </source>
</evidence>
<dbReference type="InterPro" id="IPR000073">
    <property type="entry name" value="AB_hydrolase_1"/>
</dbReference>
<dbReference type="GO" id="GO:0016787">
    <property type="term" value="F:hydrolase activity"/>
    <property type="evidence" value="ECO:0007669"/>
    <property type="project" value="UniProtKB-KW"/>
</dbReference>
<comment type="similarity">
    <text evidence="1">Belongs to the peptidase S33 family.</text>
</comment>
<evidence type="ECO:0000313" key="7">
    <source>
        <dbReference type="EMBL" id="MEZ0166920.1"/>
    </source>
</evidence>
<evidence type="ECO:0000256" key="3">
    <source>
        <dbReference type="ARBA" id="ARBA00022801"/>
    </source>
</evidence>
<feature type="signal peptide" evidence="4">
    <location>
        <begin position="1"/>
        <end position="44"/>
    </location>
</feature>
<dbReference type="InterPro" id="IPR013595">
    <property type="entry name" value="Pept_S33_TAP-like_C"/>
</dbReference>
<reference evidence="7 8" key="1">
    <citation type="submission" date="2024-07" db="EMBL/GenBank/DDBJ databases">
        <authorList>
            <person name="Thanompreechachai J."/>
            <person name="Duangmal K."/>
        </authorList>
    </citation>
    <scope>NUCLEOTIDE SEQUENCE [LARGE SCALE GENOMIC DNA]</scope>
    <source>
        <strain evidence="7 8">LSe6-4</strain>
    </source>
</reference>
<evidence type="ECO:0000313" key="8">
    <source>
        <dbReference type="Proteomes" id="UP001565927"/>
    </source>
</evidence>
<protein>
    <submittedName>
        <fullName evidence="7">Alpha/beta hydrolase</fullName>
    </submittedName>
</protein>
<dbReference type="PANTHER" id="PTHR43248:SF29">
    <property type="entry name" value="TRIPEPTIDYL AMINOPEPTIDASE"/>
    <property type="match status" value="1"/>
</dbReference>
<keyword evidence="2 4" id="KW-0732">Signal</keyword>
<dbReference type="Pfam" id="PF08386">
    <property type="entry name" value="Abhydrolase_4"/>
    <property type="match status" value="1"/>
</dbReference>
<keyword evidence="3 7" id="KW-0378">Hydrolase</keyword>
<feature type="domain" description="Peptidase S33 tripeptidyl aminopeptidase-like C-terminal" evidence="6">
    <location>
        <begin position="465"/>
        <end position="560"/>
    </location>
</feature>
<keyword evidence="8" id="KW-1185">Reference proteome</keyword>